<gene>
    <name evidence="1" type="ORF">CTE05_11120</name>
</gene>
<keyword evidence="2" id="KW-1185">Reference proteome</keyword>
<protein>
    <recommendedName>
        <fullName evidence="3">DUF11 domain-containing protein</fullName>
    </recommendedName>
</protein>
<organism evidence="1 2">
    <name type="scientific">Cellulomonas terrae</name>
    <dbReference type="NCBI Taxonomy" id="311234"/>
    <lineage>
        <taxon>Bacteria</taxon>
        <taxon>Bacillati</taxon>
        <taxon>Actinomycetota</taxon>
        <taxon>Actinomycetes</taxon>
        <taxon>Micrococcales</taxon>
        <taxon>Cellulomonadaceae</taxon>
        <taxon>Cellulomonas</taxon>
    </lineage>
</organism>
<evidence type="ECO:0000313" key="2">
    <source>
        <dbReference type="Proteomes" id="UP000321049"/>
    </source>
</evidence>
<evidence type="ECO:0008006" key="3">
    <source>
        <dbReference type="Google" id="ProtNLM"/>
    </source>
</evidence>
<dbReference type="EMBL" id="BJWH01000004">
    <property type="protein sequence ID" value="GEL97565.1"/>
    <property type="molecule type" value="Genomic_DNA"/>
</dbReference>
<reference evidence="1 2" key="1">
    <citation type="submission" date="2019-07" db="EMBL/GenBank/DDBJ databases">
        <title>Whole genome shotgun sequence of Cellulomonas terrae NBRC 100819.</title>
        <authorList>
            <person name="Hosoyama A."/>
            <person name="Uohara A."/>
            <person name="Ohji S."/>
            <person name="Ichikawa N."/>
        </authorList>
    </citation>
    <scope>NUCLEOTIDE SEQUENCE [LARGE SCALE GENOMIC DNA]</scope>
    <source>
        <strain evidence="1 2">NBRC 100819</strain>
    </source>
</reference>
<dbReference type="RefSeq" id="WP_146845136.1">
    <property type="nucleotide sequence ID" value="NZ_BJWH01000004.1"/>
</dbReference>
<comment type="caution">
    <text evidence="1">The sequence shown here is derived from an EMBL/GenBank/DDBJ whole genome shotgun (WGS) entry which is preliminary data.</text>
</comment>
<dbReference type="AlphaFoldDB" id="A0A511JI04"/>
<dbReference type="OrthoDB" id="4822990at2"/>
<proteinExistence type="predicted"/>
<evidence type="ECO:0000313" key="1">
    <source>
        <dbReference type="EMBL" id="GEL97565.1"/>
    </source>
</evidence>
<accession>A0A511JI04</accession>
<sequence length="158" mass="16984">MTILTDLANEFETYPRDFLDVQIVQVDPPGSVINTLEEVLFRIQVANSGPLDANQLSLLVEGLNGTLVRSNGVNSPWQSSFTISGAFFGDVPAHSATTPRVSPGDKFAFRPSTSSTTARDLVRVSVAGYDTDLLHMTVAHTRADPEANDVYTSTVSPA</sequence>
<name>A0A511JI04_9CELL</name>
<dbReference type="Proteomes" id="UP000321049">
    <property type="component" value="Unassembled WGS sequence"/>
</dbReference>